<evidence type="ECO:0000259" key="3">
    <source>
        <dbReference type="PROSITE" id="PS50835"/>
    </source>
</evidence>
<dbReference type="PANTHER" id="PTHR15317">
    <property type="entry name" value="T-CELL SURFACE PROTEIN TACTILE"/>
    <property type="match status" value="1"/>
</dbReference>
<dbReference type="GO" id="GO:0007160">
    <property type="term" value="P:cell-matrix adhesion"/>
    <property type="evidence" value="ECO:0007669"/>
    <property type="project" value="TreeGrafter"/>
</dbReference>
<reference evidence="5" key="2">
    <citation type="submission" date="2019-02" db="EMBL/GenBank/DDBJ databases">
        <title>Opniocepnalus argus Var Kimnra genome.</title>
        <authorList>
            <person name="Zhou C."/>
            <person name="Xiao S."/>
        </authorList>
    </citation>
    <scope>NUCLEOTIDE SEQUENCE [LARGE SCALE GENOMIC DNA]</scope>
</reference>
<dbReference type="AlphaFoldDB" id="A0A6G1QTI3"/>
<dbReference type="SUPFAM" id="SSF48726">
    <property type="entry name" value="Immunoglobulin"/>
    <property type="match status" value="2"/>
</dbReference>
<dbReference type="Pfam" id="PF07686">
    <property type="entry name" value="V-set"/>
    <property type="match status" value="1"/>
</dbReference>
<dbReference type="PROSITE" id="PS50835">
    <property type="entry name" value="IG_LIKE"/>
    <property type="match status" value="1"/>
</dbReference>
<keyword evidence="1" id="KW-0472">Membrane</keyword>
<dbReference type="OrthoDB" id="10012075at2759"/>
<organism evidence="4 5">
    <name type="scientific">Channa argus</name>
    <name type="common">Northern snakehead</name>
    <name type="synonym">Ophicephalus argus</name>
    <dbReference type="NCBI Taxonomy" id="215402"/>
    <lineage>
        <taxon>Eukaryota</taxon>
        <taxon>Metazoa</taxon>
        <taxon>Chordata</taxon>
        <taxon>Craniata</taxon>
        <taxon>Vertebrata</taxon>
        <taxon>Euteleostomi</taxon>
        <taxon>Actinopterygii</taxon>
        <taxon>Neopterygii</taxon>
        <taxon>Teleostei</taxon>
        <taxon>Neoteleostei</taxon>
        <taxon>Acanthomorphata</taxon>
        <taxon>Anabantaria</taxon>
        <taxon>Anabantiformes</taxon>
        <taxon>Channoidei</taxon>
        <taxon>Channidae</taxon>
        <taxon>Channa</taxon>
    </lineage>
</organism>
<keyword evidence="2" id="KW-0732">Signal</keyword>
<keyword evidence="1" id="KW-1133">Transmembrane helix</keyword>
<feature type="domain" description="Ig-like" evidence="3">
    <location>
        <begin position="45"/>
        <end position="144"/>
    </location>
</feature>
<dbReference type="InterPro" id="IPR013106">
    <property type="entry name" value="Ig_V-set"/>
</dbReference>
<evidence type="ECO:0000256" key="1">
    <source>
        <dbReference type="SAM" id="Phobius"/>
    </source>
</evidence>
<proteinExistence type="predicted"/>
<feature type="chain" id="PRO_5026315857" evidence="2">
    <location>
        <begin position="29"/>
        <end position="470"/>
    </location>
</feature>
<dbReference type="PANTHER" id="PTHR15317:SF1">
    <property type="entry name" value="T-CELL SURFACE PROTEIN TACTILE"/>
    <property type="match status" value="1"/>
</dbReference>
<feature type="signal peptide" evidence="2">
    <location>
        <begin position="1"/>
        <end position="28"/>
    </location>
</feature>
<accession>A0A6G1QTI3</accession>
<keyword evidence="1" id="KW-0812">Transmembrane</keyword>
<gene>
    <name evidence="4" type="ORF">EXN66_Car021495</name>
</gene>
<reference evidence="4 5" key="1">
    <citation type="submission" date="2019-02" db="EMBL/GenBank/DDBJ databases">
        <title>Opniocepnalus argus genome.</title>
        <authorList>
            <person name="Zhou C."/>
            <person name="Xiao S."/>
        </authorList>
    </citation>
    <scope>NUCLEOTIDE SEQUENCE [LARGE SCALE GENOMIC DNA]</scope>
    <source>
        <strain evidence="4">OARG1902GOOAL</strain>
        <tissue evidence="4">Muscle</tissue>
    </source>
</reference>
<dbReference type="SMART" id="SM00409">
    <property type="entry name" value="IG"/>
    <property type="match status" value="2"/>
</dbReference>
<dbReference type="Gene3D" id="2.60.40.10">
    <property type="entry name" value="Immunoglobulins"/>
    <property type="match status" value="2"/>
</dbReference>
<name>A0A6G1QTI3_CHAAH</name>
<dbReference type="InterPro" id="IPR036179">
    <property type="entry name" value="Ig-like_dom_sf"/>
</dbReference>
<dbReference type="Proteomes" id="UP000503349">
    <property type="component" value="Chromosome 22"/>
</dbReference>
<feature type="transmembrane region" description="Helical" evidence="1">
    <location>
        <begin position="402"/>
        <end position="421"/>
    </location>
</feature>
<evidence type="ECO:0000256" key="2">
    <source>
        <dbReference type="SAM" id="SignalP"/>
    </source>
</evidence>
<protein>
    <submittedName>
        <fullName evidence="4">Nectin-4 Nectin cell adhesion molecule 4</fullName>
    </submittedName>
</protein>
<dbReference type="InterPro" id="IPR013783">
    <property type="entry name" value="Ig-like_fold"/>
</dbReference>
<dbReference type="InterPro" id="IPR007110">
    <property type="entry name" value="Ig-like_dom"/>
</dbReference>
<evidence type="ECO:0000313" key="5">
    <source>
        <dbReference type="Proteomes" id="UP000503349"/>
    </source>
</evidence>
<dbReference type="GO" id="GO:0006954">
    <property type="term" value="P:inflammatory response"/>
    <property type="evidence" value="ECO:0007669"/>
    <property type="project" value="TreeGrafter"/>
</dbReference>
<dbReference type="InterPro" id="IPR042381">
    <property type="entry name" value="CD96"/>
</dbReference>
<dbReference type="InterPro" id="IPR003599">
    <property type="entry name" value="Ig_sub"/>
</dbReference>
<evidence type="ECO:0000313" key="4">
    <source>
        <dbReference type="EMBL" id="KAF3705804.1"/>
    </source>
</evidence>
<sequence>MSLGSLNMAGSALGTTFCLLLLAAITQGYVDDEESNFKTMEAVVGQSTTLPCILKNRSFVKLVSVEWEKENREDRGTKLAVLSPSFGKHLFTTHVSLINETRDEGNGFHLHFPLVKKNDSGIYICNIATFPLGSLRRVIELKVKDIDKIVCDVEGTVEVHSGENVIIRCQVLPNAHYNWTKDKMLVSEKESLELWQVTDVHAGVYTLTVNTGNNILQREFNINVLTVTTSQTDLVKVSPQSNVTREGLTDSADSSFTTSPPTGLLATDTSVTWTVRTSPDVTDGFSSPNNVTVTAGDYISSFTNDTDLSVPSSPATHPDPYHVPNSTALSYDSTVFSPTWNFSSDDTRDKSTPYAVHPNDDFSVTPEEFSTTGNLTETYGNLLKKKDPNNPRDVEDNAKSHLWALIIIPVVALIVLGSIVYRRYVIKQRMDLPPPFKPPPPPVKYVAVGQSEISAKSYPVSRCESVTYLY</sequence>
<dbReference type="EMBL" id="CM015733">
    <property type="protein sequence ID" value="KAF3705804.1"/>
    <property type="molecule type" value="Genomic_DNA"/>
</dbReference>
<keyword evidence="5" id="KW-1185">Reference proteome</keyword>